<dbReference type="SUPFAM" id="SSF52172">
    <property type="entry name" value="CheY-like"/>
    <property type="match status" value="1"/>
</dbReference>
<keyword evidence="1" id="KW-0805">Transcription regulation</keyword>
<dbReference type="EMBL" id="JACIIK010000003">
    <property type="protein sequence ID" value="MBB6200918.1"/>
    <property type="molecule type" value="Genomic_DNA"/>
</dbReference>
<dbReference type="Pfam" id="PF00072">
    <property type="entry name" value="Response_reg"/>
    <property type="match status" value="1"/>
</dbReference>
<feature type="domain" description="Response regulatory" evidence="6">
    <location>
        <begin position="8"/>
        <end position="122"/>
    </location>
</feature>
<protein>
    <submittedName>
        <fullName evidence="7">FixJ family two-component response regulator</fullName>
    </submittedName>
</protein>
<dbReference type="PANTHER" id="PTHR44688">
    <property type="entry name" value="DNA-BINDING TRANSCRIPTIONAL ACTIVATOR DEVR_DOSR"/>
    <property type="match status" value="1"/>
</dbReference>
<evidence type="ECO:0000313" key="8">
    <source>
        <dbReference type="Proteomes" id="UP000518681"/>
    </source>
</evidence>
<feature type="domain" description="HTH luxR-type" evidence="5">
    <location>
        <begin position="136"/>
        <end position="201"/>
    </location>
</feature>
<dbReference type="Gene3D" id="1.10.10.10">
    <property type="entry name" value="Winged helix-like DNA-binding domain superfamily/Winged helix DNA-binding domain"/>
    <property type="match status" value="1"/>
</dbReference>
<gene>
    <name evidence="7" type="ORF">GGD69_001767</name>
</gene>
<dbReference type="GO" id="GO:0003677">
    <property type="term" value="F:DNA binding"/>
    <property type="evidence" value="ECO:0007669"/>
    <property type="project" value="UniProtKB-KW"/>
</dbReference>
<accession>A0AAW3URF6</accession>
<evidence type="ECO:0000313" key="7">
    <source>
        <dbReference type="EMBL" id="MBB6200918.1"/>
    </source>
</evidence>
<dbReference type="SUPFAM" id="SSF46894">
    <property type="entry name" value="C-terminal effector domain of the bipartite response regulators"/>
    <property type="match status" value="1"/>
</dbReference>
<dbReference type="Gene3D" id="3.40.50.2300">
    <property type="match status" value="1"/>
</dbReference>
<dbReference type="GO" id="GO:0006355">
    <property type="term" value="P:regulation of DNA-templated transcription"/>
    <property type="evidence" value="ECO:0007669"/>
    <property type="project" value="InterPro"/>
</dbReference>
<name>A0AAW3URF6_9BURK</name>
<dbReference type="InterPro" id="IPR001789">
    <property type="entry name" value="Sig_transdc_resp-reg_receiver"/>
</dbReference>
<dbReference type="PROSITE" id="PS50043">
    <property type="entry name" value="HTH_LUXR_2"/>
    <property type="match status" value="1"/>
</dbReference>
<proteinExistence type="predicted"/>
<evidence type="ECO:0000256" key="2">
    <source>
        <dbReference type="ARBA" id="ARBA00023125"/>
    </source>
</evidence>
<dbReference type="SMART" id="SM00421">
    <property type="entry name" value="HTH_LUXR"/>
    <property type="match status" value="1"/>
</dbReference>
<evidence type="ECO:0000256" key="3">
    <source>
        <dbReference type="ARBA" id="ARBA00023163"/>
    </source>
</evidence>
<dbReference type="GO" id="GO:0000160">
    <property type="term" value="P:phosphorelay signal transduction system"/>
    <property type="evidence" value="ECO:0007669"/>
    <property type="project" value="InterPro"/>
</dbReference>
<evidence type="ECO:0000256" key="4">
    <source>
        <dbReference type="PROSITE-ProRule" id="PRU00169"/>
    </source>
</evidence>
<dbReference type="PRINTS" id="PR00038">
    <property type="entry name" value="HTHLUXR"/>
</dbReference>
<feature type="modified residue" description="4-aspartylphosphate" evidence="4">
    <location>
        <position position="57"/>
    </location>
</feature>
<keyword evidence="3" id="KW-0804">Transcription</keyword>
<dbReference type="InterPro" id="IPR036388">
    <property type="entry name" value="WH-like_DNA-bd_sf"/>
</dbReference>
<dbReference type="AlphaFoldDB" id="A0AAW3URF6"/>
<dbReference type="InterPro" id="IPR000792">
    <property type="entry name" value="Tscrpt_reg_LuxR_C"/>
</dbReference>
<evidence type="ECO:0000259" key="5">
    <source>
        <dbReference type="PROSITE" id="PS50043"/>
    </source>
</evidence>
<dbReference type="PROSITE" id="PS50110">
    <property type="entry name" value="RESPONSE_REGULATORY"/>
    <property type="match status" value="1"/>
</dbReference>
<keyword evidence="2" id="KW-0238">DNA-binding</keyword>
<comment type="caution">
    <text evidence="7">The sequence shown here is derived from an EMBL/GenBank/DDBJ whole genome shotgun (WGS) entry which is preliminary data.</text>
</comment>
<organism evidence="7 8">
    <name type="scientific">Paraburkholderia fungorum</name>
    <dbReference type="NCBI Taxonomy" id="134537"/>
    <lineage>
        <taxon>Bacteria</taxon>
        <taxon>Pseudomonadati</taxon>
        <taxon>Pseudomonadota</taxon>
        <taxon>Betaproteobacteria</taxon>
        <taxon>Burkholderiales</taxon>
        <taxon>Burkholderiaceae</taxon>
        <taxon>Paraburkholderia</taxon>
    </lineage>
</organism>
<dbReference type="InterPro" id="IPR011006">
    <property type="entry name" value="CheY-like_superfamily"/>
</dbReference>
<sequence>MIDHANAVIHVVDDDPAMRTALVRLLTQSGYKVRSYSSAGEFLVADPDPRPGCLLLDLELPGADGLDLQHALQRLGKQMPIVFISAYSDIPRTVMAIKAGACDFLLKPIDAQTLFSALDNALADASVALSPTDLAEPAVAPNLTAREQAVLRGLVAGRLNKQIAAELALSERTVKSCRADLMRKLHADSFADLVILAEPIVRARASV</sequence>
<dbReference type="Proteomes" id="UP000518681">
    <property type="component" value="Unassembled WGS sequence"/>
</dbReference>
<dbReference type="PANTHER" id="PTHR44688:SF16">
    <property type="entry name" value="DNA-BINDING TRANSCRIPTIONAL ACTIVATOR DEVR_DOSR"/>
    <property type="match status" value="1"/>
</dbReference>
<evidence type="ECO:0000259" key="6">
    <source>
        <dbReference type="PROSITE" id="PS50110"/>
    </source>
</evidence>
<reference evidence="7 8" key="1">
    <citation type="submission" date="2020-08" db="EMBL/GenBank/DDBJ databases">
        <title>Genomic Encyclopedia of Type Strains, Phase IV (KMG-V): Genome sequencing to study the core and pangenomes of soil and plant-associated prokaryotes.</title>
        <authorList>
            <person name="Whitman W."/>
        </authorList>
    </citation>
    <scope>NUCLEOTIDE SEQUENCE [LARGE SCALE GENOMIC DNA]</scope>
    <source>
        <strain evidence="7 8">SEMIA 4013</strain>
    </source>
</reference>
<dbReference type="RefSeq" id="WP_183797461.1">
    <property type="nucleotide sequence ID" value="NZ_CP157347.1"/>
</dbReference>
<evidence type="ECO:0000256" key="1">
    <source>
        <dbReference type="ARBA" id="ARBA00023015"/>
    </source>
</evidence>
<keyword evidence="4" id="KW-0597">Phosphoprotein</keyword>
<dbReference type="InterPro" id="IPR016032">
    <property type="entry name" value="Sig_transdc_resp-reg_C-effctor"/>
</dbReference>
<dbReference type="CDD" id="cd06170">
    <property type="entry name" value="LuxR_C_like"/>
    <property type="match status" value="1"/>
</dbReference>
<dbReference type="SMART" id="SM00448">
    <property type="entry name" value="REC"/>
    <property type="match status" value="1"/>
</dbReference>
<dbReference type="Pfam" id="PF00196">
    <property type="entry name" value="GerE"/>
    <property type="match status" value="1"/>
</dbReference>